<organism evidence="2">
    <name type="scientific">Rhipicephalus zambeziensis</name>
    <dbReference type="NCBI Taxonomy" id="60191"/>
    <lineage>
        <taxon>Eukaryota</taxon>
        <taxon>Metazoa</taxon>
        <taxon>Ecdysozoa</taxon>
        <taxon>Arthropoda</taxon>
        <taxon>Chelicerata</taxon>
        <taxon>Arachnida</taxon>
        <taxon>Acari</taxon>
        <taxon>Parasitiformes</taxon>
        <taxon>Ixodida</taxon>
        <taxon>Ixodoidea</taxon>
        <taxon>Ixodidae</taxon>
        <taxon>Rhipicephalinae</taxon>
        <taxon>Rhipicephalus</taxon>
        <taxon>Rhipicephalus</taxon>
    </lineage>
</organism>
<evidence type="ECO:0000313" key="2">
    <source>
        <dbReference type="EMBL" id="MAA14638.1"/>
    </source>
</evidence>
<keyword evidence="1" id="KW-0472">Membrane</keyword>
<name>A0A224YAE8_9ACAR</name>
<protein>
    <recommendedName>
        <fullName evidence="3">Transmembrane protein</fullName>
    </recommendedName>
</protein>
<accession>A0A224YAE8</accession>
<dbReference type="EMBL" id="GFPF01003492">
    <property type="protein sequence ID" value="MAA14638.1"/>
    <property type="molecule type" value="Transcribed_RNA"/>
</dbReference>
<proteinExistence type="predicted"/>
<dbReference type="AlphaFoldDB" id="A0A224YAE8"/>
<reference evidence="2" key="1">
    <citation type="journal article" date="2017" name="Parasit. Vectors">
        <title>Sialotranscriptomics of Rhipicephalus zambeziensis reveals intricate expression profiles of secretory proteins and suggests tight temporal transcriptional regulation during blood-feeding.</title>
        <authorList>
            <person name="de Castro M.H."/>
            <person name="de Klerk D."/>
            <person name="Pienaar R."/>
            <person name="Rees D.J.G."/>
            <person name="Mans B.J."/>
        </authorList>
    </citation>
    <scope>NUCLEOTIDE SEQUENCE</scope>
    <source>
        <tissue evidence="2">Salivary glands</tissue>
    </source>
</reference>
<keyword evidence="1" id="KW-1133">Transmembrane helix</keyword>
<feature type="transmembrane region" description="Helical" evidence="1">
    <location>
        <begin position="25"/>
        <end position="47"/>
    </location>
</feature>
<evidence type="ECO:0008006" key="3">
    <source>
        <dbReference type="Google" id="ProtNLM"/>
    </source>
</evidence>
<keyword evidence="1" id="KW-0812">Transmembrane</keyword>
<sequence>MPRRQIENSAPVLPLVHTERFKACIVAPPICVFSVLHYVSLPLVLLLRQAAKKATSFQASRATSMHVKLRKPSSVELCQYISLVVRRFLPTSMCSTGSSRCVSRCFL</sequence>
<evidence type="ECO:0000256" key="1">
    <source>
        <dbReference type="SAM" id="Phobius"/>
    </source>
</evidence>